<reference evidence="3" key="1">
    <citation type="submission" date="2023-07" db="EMBL/GenBank/DDBJ databases">
        <title>30 novel species of actinomycetes from the DSMZ collection.</title>
        <authorList>
            <person name="Nouioui I."/>
        </authorList>
    </citation>
    <scope>NUCLEOTIDE SEQUENCE [LARGE SCALE GENOMIC DNA]</scope>
    <source>
        <strain evidence="3">DSM 44915</strain>
    </source>
</reference>
<protein>
    <submittedName>
        <fullName evidence="2">Caspase family protein</fullName>
    </submittedName>
</protein>
<dbReference type="Gene3D" id="3.40.50.1460">
    <property type="match status" value="1"/>
</dbReference>
<dbReference type="NCBIfam" id="NF047832">
    <property type="entry name" value="caspase_w_EACC1"/>
    <property type="match status" value="1"/>
</dbReference>
<dbReference type="Pfam" id="PF13519">
    <property type="entry name" value="VWA_2"/>
    <property type="match status" value="1"/>
</dbReference>
<evidence type="ECO:0000313" key="2">
    <source>
        <dbReference type="EMBL" id="MDT0270325.1"/>
    </source>
</evidence>
<feature type="domain" description="VWFA" evidence="1">
    <location>
        <begin position="668"/>
        <end position="835"/>
    </location>
</feature>
<dbReference type="EMBL" id="JAVREO010000025">
    <property type="protein sequence ID" value="MDT0270325.1"/>
    <property type="molecule type" value="Genomic_DNA"/>
</dbReference>
<proteinExistence type="predicted"/>
<dbReference type="RefSeq" id="WP_311670393.1">
    <property type="nucleotide sequence ID" value="NZ_JAVREO010000025.1"/>
</dbReference>
<keyword evidence="3" id="KW-1185">Reference proteome</keyword>
<dbReference type="CDD" id="cd00198">
    <property type="entry name" value="vWFA"/>
    <property type="match status" value="1"/>
</dbReference>
<dbReference type="SUPFAM" id="SSF53300">
    <property type="entry name" value="vWA-like"/>
    <property type="match status" value="1"/>
</dbReference>
<dbReference type="Gene3D" id="3.40.50.410">
    <property type="entry name" value="von Willebrand factor, type A domain"/>
    <property type="match status" value="1"/>
</dbReference>
<comment type="caution">
    <text evidence="2">The sequence shown here is derived from an EMBL/GenBank/DDBJ whole genome shotgun (WGS) entry which is preliminary data.</text>
</comment>
<evidence type="ECO:0000259" key="1">
    <source>
        <dbReference type="SMART" id="SM00327"/>
    </source>
</evidence>
<name>A0ABU2JZ93_9ACTN</name>
<sequence>MAQVPDARRSRVLLIGAAEYRDPTWGDIPGVAHNLRGLRDELLGQDEAGRAVPSTCELSHSRDREAVLNAVRRAADTARDLLLVYFSGHGQLHFDTRRGSTELLLVPADCPRERVWEHAIPYSWLRDTVRSSPARRVVLILDCCHSGQAHREHEPGRTAFALLTSCRAHEDQDRGDGLGPTPFTRALLTVLRAHRLRRQPLTVAELHRKLRLLAGRAAQRAAADADSHRNDWAPRLTASAAGATVVLSHVAQGPEPGPLARLAARRQRFRATWGHFRERAHWRPLAGLVLLALLLPLGAGGLLWDRWRERDAAADRCRVPLQLRVLTTPEYQQPLARALSAFQPDPAAADLVGPGPRDCRRVEVQVYGAPGAAVVDAFGHSADWVSPGRPCAPPAPASATDQPCRELPRDVGPLPDVWLPASATAVDRARPATLARESRVDLGEATELARTPAVLAVAGELAGVARTGEPLARLLAAAGDGVRHAAPHSSDAALLHGLRAGRDWTPDPEPAPDDQRLLCGLSPDEPTPHLLLAERSMLPLVGESPAPCLPEGGWRVGLGERYTAYYPVDVPPLDLTFVPVSWRDADRDVTQRRAAVELLRTWLTSDAGRAALTAEGFRQREPWADGFVGDPELLNRRPFVHGLPAPAEPADAAAVAEYLAAGAADRAPRRVVFVLDVSASVLGADGRLAVVRDTLRQAVGALTAEDEFAVVSMPGPGGAAVGVPRDLGPPDASGIDGLLAELAPVRGEVALEVPIAEADRLLAGRGRGAATEVLVLITDDGHRTDASAALAAADVDSTLVVSVLDGGCDRSPVDELTRADSCLDEPGGQPVALATWLRGLGEG</sequence>
<dbReference type="Pfam" id="PF00656">
    <property type="entry name" value="Peptidase_C14"/>
    <property type="match status" value="1"/>
</dbReference>
<evidence type="ECO:0000313" key="3">
    <source>
        <dbReference type="Proteomes" id="UP001183410"/>
    </source>
</evidence>
<dbReference type="InterPro" id="IPR029030">
    <property type="entry name" value="Caspase-like_dom_sf"/>
</dbReference>
<accession>A0ABU2JZ93</accession>
<dbReference type="Proteomes" id="UP001183410">
    <property type="component" value="Unassembled WGS sequence"/>
</dbReference>
<gene>
    <name evidence="2" type="ORF">RM844_29040</name>
</gene>
<dbReference type="SMART" id="SM00327">
    <property type="entry name" value="VWA"/>
    <property type="match status" value="1"/>
</dbReference>
<organism evidence="2 3">
    <name type="scientific">Streptomyces chisholmiae</name>
    <dbReference type="NCBI Taxonomy" id="3075540"/>
    <lineage>
        <taxon>Bacteria</taxon>
        <taxon>Bacillati</taxon>
        <taxon>Actinomycetota</taxon>
        <taxon>Actinomycetes</taxon>
        <taxon>Kitasatosporales</taxon>
        <taxon>Streptomycetaceae</taxon>
        <taxon>Streptomyces</taxon>
    </lineage>
</organism>
<dbReference type="InterPro" id="IPR011600">
    <property type="entry name" value="Pept_C14_caspase"/>
</dbReference>
<dbReference type="InterPro" id="IPR036465">
    <property type="entry name" value="vWFA_dom_sf"/>
</dbReference>
<dbReference type="InterPro" id="IPR002035">
    <property type="entry name" value="VWF_A"/>
</dbReference>
<dbReference type="SUPFAM" id="SSF52129">
    <property type="entry name" value="Caspase-like"/>
    <property type="match status" value="1"/>
</dbReference>